<gene>
    <name evidence="1" type="ORF">SM757_01335</name>
</gene>
<name>A0ABU5I7X6_9BURK</name>
<keyword evidence="2" id="KW-1185">Reference proteome</keyword>
<dbReference type="EMBL" id="JAXOJX010000001">
    <property type="protein sequence ID" value="MDZ5455206.1"/>
    <property type="molecule type" value="Genomic_DNA"/>
</dbReference>
<protein>
    <submittedName>
        <fullName evidence="1">Uncharacterized protein</fullName>
    </submittedName>
</protein>
<dbReference type="Proteomes" id="UP001293718">
    <property type="component" value="Unassembled WGS sequence"/>
</dbReference>
<geneLocation type="plasmid" evidence="1">
    <name>unnamed</name>
</geneLocation>
<reference evidence="1 2" key="1">
    <citation type="submission" date="2023-11" db="EMBL/GenBank/DDBJ databases">
        <title>Draft genome of Azohydromonas lata strain H1 (DSM1123), a polyhydroxyalkanoate producer.</title>
        <authorList>
            <person name="Traversa D."/>
            <person name="D'Addabbo P."/>
            <person name="Pazzani C."/>
            <person name="Manzari C."/>
            <person name="Chiara M."/>
            <person name="Scrascia M."/>
        </authorList>
    </citation>
    <scope>NUCLEOTIDE SEQUENCE [LARGE SCALE GENOMIC DNA]</scope>
    <source>
        <strain evidence="1 2">H1</strain>
        <plasmid evidence="1">unnamed</plasmid>
    </source>
</reference>
<evidence type="ECO:0000313" key="2">
    <source>
        <dbReference type="Proteomes" id="UP001293718"/>
    </source>
</evidence>
<dbReference type="RefSeq" id="WP_322463903.1">
    <property type="nucleotide sequence ID" value="NZ_JAXOJX010000001.1"/>
</dbReference>
<sequence length="105" mass="11247">MQLPAIPSRLALAMLIVLFGLAGALDRDTNGDPVSHAASHATAGLQGHAVRRAPQHLCLLCQVPIEERHEAVRRLVRASAEPVTIVQGQSETGPARELRCTVIDE</sequence>
<accession>A0ABU5I7X6</accession>
<organism evidence="1 2">
    <name type="scientific">Azohydromonas lata</name>
    <dbReference type="NCBI Taxonomy" id="45677"/>
    <lineage>
        <taxon>Bacteria</taxon>
        <taxon>Pseudomonadati</taxon>
        <taxon>Pseudomonadota</taxon>
        <taxon>Betaproteobacteria</taxon>
        <taxon>Burkholderiales</taxon>
        <taxon>Sphaerotilaceae</taxon>
        <taxon>Azohydromonas</taxon>
    </lineage>
</organism>
<comment type="caution">
    <text evidence="1">The sequence shown here is derived from an EMBL/GenBank/DDBJ whole genome shotgun (WGS) entry which is preliminary data.</text>
</comment>
<proteinExistence type="predicted"/>
<keyword evidence="1" id="KW-0614">Plasmid</keyword>
<evidence type="ECO:0000313" key="1">
    <source>
        <dbReference type="EMBL" id="MDZ5455206.1"/>
    </source>
</evidence>